<evidence type="ECO:0000256" key="1">
    <source>
        <dbReference type="SAM" id="MobiDB-lite"/>
    </source>
</evidence>
<organism evidence="2">
    <name type="scientific">Trypanosoma vivax (strain Y486)</name>
    <dbReference type="NCBI Taxonomy" id="1055687"/>
    <lineage>
        <taxon>Eukaryota</taxon>
        <taxon>Discoba</taxon>
        <taxon>Euglenozoa</taxon>
        <taxon>Kinetoplastea</taxon>
        <taxon>Metakinetoplastina</taxon>
        <taxon>Trypanosomatida</taxon>
        <taxon>Trypanosomatidae</taxon>
        <taxon>Trypanosoma</taxon>
        <taxon>Duttonella</taxon>
    </lineage>
</organism>
<gene>
    <name evidence="2" type="ORF">TVY486_0601600</name>
</gene>
<proteinExistence type="predicted"/>
<reference evidence="2" key="1">
    <citation type="journal article" date="2012" name="Proc. Natl. Acad. Sci. U.S.A.">
        <title>Antigenic diversity is generated by distinct evolutionary mechanisms in African trypanosome species.</title>
        <authorList>
            <person name="Jackson A.P."/>
            <person name="Berry A."/>
            <person name="Aslett M."/>
            <person name="Allison H.C."/>
            <person name="Burton P."/>
            <person name="Vavrova-Anderson J."/>
            <person name="Brown R."/>
            <person name="Browne H."/>
            <person name="Corton N."/>
            <person name="Hauser H."/>
            <person name="Gamble J."/>
            <person name="Gilderthorp R."/>
            <person name="Marcello L."/>
            <person name="McQuillan J."/>
            <person name="Otto T.D."/>
            <person name="Quail M.A."/>
            <person name="Sanders M.J."/>
            <person name="van Tonder A."/>
            <person name="Ginger M.L."/>
            <person name="Field M.C."/>
            <person name="Barry J.D."/>
            <person name="Hertz-Fowler C."/>
            <person name="Berriman M."/>
        </authorList>
    </citation>
    <scope>NUCLEOTIDE SEQUENCE</scope>
    <source>
        <strain evidence="2">Y486</strain>
    </source>
</reference>
<dbReference type="OMA" id="DWLLGTH"/>
<dbReference type="AlphaFoldDB" id="G0TWN1"/>
<evidence type="ECO:0000313" key="2">
    <source>
        <dbReference type="EMBL" id="CCC48369.1"/>
    </source>
</evidence>
<dbReference type="EMBL" id="HE573022">
    <property type="protein sequence ID" value="CCC48369.1"/>
    <property type="molecule type" value="Genomic_DNA"/>
</dbReference>
<accession>G0TWN1</accession>
<dbReference type="VEuPathDB" id="TriTrypDB:TvY486_0601600"/>
<sequence length="241" mass="27021">MGSEDGKNLLKTLERPDSYDSWIQGTHYSEKYLATLKRVSRPYFNPLPSKGKTVKRHATKNPHKCTERIQSSGRAPDFVCGNNEQVNGAGTPFDFNTALGVGAMQSSKRTSVPNHAKGESFDGILDVMMDDELESLPRNILFRSYYKVKDECPGAFPALLTPYQRPFWSYKTASVHDIPPADVTDAPNRYLPFLGYSLESVHNTLSTSLRSSLPTRIRPPTGPPCFAPTRNSSRWMNSMRK</sequence>
<name>G0TWN1_TRYVY</name>
<feature type="compositionally biased region" description="Polar residues" evidence="1">
    <location>
        <begin position="229"/>
        <end position="241"/>
    </location>
</feature>
<feature type="region of interest" description="Disordered" evidence="1">
    <location>
        <begin position="211"/>
        <end position="241"/>
    </location>
</feature>
<protein>
    <submittedName>
        <fullName evidence="2">Uncharacterized protein</fullName>
    </submittedName>
</protein>